<dbReference type="Proteomes" id="UP000244904">
    <property type="component" value="Unassembled WGS sequence"/>
</dbReference>
<dbReference type="EMBL" id="OMOJ01000007">
    <property type="protein sequence ID" value="SPF81137.1"/>
    <property type="molecule type" value="Genomic_DNA"/>
</dbReference>
<reference evidence="3" key="1">
    <citation type="submission" date="2018-03" db="EMBL/GenBank/DDBJ databases">
        <authorList>
            <person name="Rodrigo-Torres L."/>
            <person name="Arahal R. D."/>
            <person name="Lucena T."/>
        </authorList>
    </citation>
    <scope>NUCLEOTIDE SEQUENCE [LARGE SCALE GENOMIC DNA]</scope>
    <source>
        <strain evidence="3">CECT 8871</strain>
    </source>
</reference>
<keyword evidence="1" id="KW-0812">Transmembrane</keyword>
<evidence type="ECO:0000313" key="2">
    <source>
        <dbReference type="EMBL" id="SPF81137.1"/>
    </source>
</evidence>
<proteinExistence type="predicted"/>
<feature type="transmembrane region" description="Helical" evidence="1">
    <location>
        <begin position="12"/>
        <end position="31"/>
    </location>
</feature>
<keyword evidence="1" id="KW-0472">Membrane</keyword>
<organism evidence="2 3">
    <name type="scientific">Pseudoprimorskyibacter insulae</name>
    <dbReference type="NCBI Taxonomy" id="1695997"/>
    <lineage>
        <taxon>Bacteria</taxon>
        <taxon>Pseudomonadati</taxon>
        <taxon>Pseudomonadota</taxon>
        <taxon>Alphaproteobacteria</taxon>
        <taxon>Rhodobacterales</taxon>
        <taxon>Paracoccaceae</taxon>
        <taxon>Pseudoprimorskyibacter</taxon>
    </lineage>
</organism>
<sequence length="35" mass="3924">MLTILLCFGVRPAWAIPFAMAFYLLVLLLLVEGDL</sequence>
<protein>
    <submittedName>
        <fullName evidence="2">Uncharacterized protein</fullName>
    </submittedName>
</protein>
<name>A0A2R8AYU8_9RHOB</name>
<keyword evidence="3" id="KW-1185">Reference proteome</keyword>
<evidence type="ECO:0000313" key="3">
    <source>
        <dbReference type="Proteomes" id="UP000244904"/>
    </source>
</evidence>
<dbReference type="AlphaFoldDB" id="A0A2R8AYU8"/>
<evidence type="ECO:0000256" key="1">
    <source>
        <dbReference type="SAM" id="Phobius"/>
    </source>
</evidence>
<gene>
    <name evidence="2" type="ORF">PRI8871_02957</name>
</gene>
<keyword evidence="1" id="KW-1133">Transmembrane helix</keyword>
<accession>A0A2R8AYU8</accession>